<dbReference type="AlphaFoldDB" id="A0A4D4JAQ0"/>
<evidence type="ECO:0000313" key="2">
    <source>
        <dbReference type="EMBL" id="GDY32090.1"/>
    </source>
</evidence>
<name>A0A4D4JAQ0_9PSEU</name>
<dbReference type="InterPro" id="IPR036390">
    <property type="entry name" value="WH_DNA-bd_sf"/>
</dbReference>
<dbReference type="EMBL" id="BJFL01000020">
    <property type="protein sequence ID" value="GDY32090.1"/>
    <property type="molecule type" value="Genomic_DNA"/>
</dbReference>
<sequence length="116" mass="12656">MRQLWHPEPEEITLTGVLSALGDPIRLSIVGVLADGREHGVGEFQYPIAKSTLSHHAKVLREAGITLTRQEGTRCFVSLRPELEELFPGVIPSVLAASAGRTDRAPADRARRATVH</sequence>
<dbReference type="SMART" id="SM00418">
    <property type="entry name" value="HTH_ARSR"/>
    <property type="match status" value="1"/>
</dbReference>
<dbReference type="RefSeq" id="WP_137815120.1">
    <property type="nucleotide sequence ID" value="NZ_BJFL01000020.1"/>
</dbReference>
<dbReference type="Gene3D" id="1.10.10.10">
    <property type="entry name" value="Winged helix-like DNA-binding domain superfamily/Winged helix DNA-binding domain"/>
    <property type="match status" value="1"/>
</dbReference>
<dbReference type="CDD" id="cd00090">
    <property type="entry name" value="HTH_ARSR"/>
    <property type="match status" value="1"/>
</dbReference>
<reference evidence="3" key="1">
    <citation type="submission" date="2019-04" db="EMBL/GenBank/DDBJ databases">
        <title>Draft genome sequence of Pseudonocardiaceae bacterium SL3-2-4.</title>
        <authorList>
            <person name="Ningsih F."/>
            <person name="Yokota A."/>
            <person name="Sakai Y."/>
            <person name="Nanatani K."/>
            <person name="Yabe S."/>
            <person name="Oetari A."/>
            <person name="Sjamsuridzal W."/>
        </authorList>
    </citation>
    <scope>NUCLEOTIDE SEQUENCE [LARGE SCALE GENOMIC DNA]</scope>
    <source>
        <strain evidence="3">SL3-2-4</strain>
    </source>
</reference>
<evidence type="ECO:0000259" key="1">
    <source>
        <dbReference type="PROSITE" id="PS50987"/>
    </source>
</evidence>
<protein>
    <submittedName>
        <fullName evidence="2">Transcriptional regulator</fullName>
    </submittedName>
</protein>
<dbReference type="Proteomes" id="UP000298860">
    <property type="component" value="Unassembled WGS sequence"/>
</dbReference>
<organism evidence="2 3">
    <name type="scientific">Gandjariella thermophila</name>
    <dbReference type="NCBI Taxonomy" id="1931992"/>
    <lineage>
        <taxon>Bacteria</taxon>
        <taxon>Bacillati</taxon>
        <taxon>Actinomycetota</taxon>
        <taxon>Actinomycetes</taxon>
        <taxon>Pseudonocardiales</taxon>
        <taxon>Pseudonocardiaceae</taxon>
        <taxon>Gandjariella</taxon>
    </lineage>
</organism>
<dbReference type="InterPro" id="IPR001845">
    <property type="entry name" value="HTH_ArsR_DNA-bd_dom"/>
</dbReference>
<feature type="domain" description="HTH arsR-type" evidence="1">
    <location>
        <begin position="6"/>
        <end position="98"/>
    </location>
</feature>
<dbReference type="PRINTS" id="PR00778">
    <property type="entry name" value="HTHARSR"/>
</dbReference>
<dbReference type="OrthoDB" id="4471357at2"/>
<proteinExistence type="predicted"/>
<comment type="caution">
    <text evidence="2">The sequence shown here is derived from an EMBL/GenBank/DDBJ whole genome shotgun (WGS) entry which is preliminary data.</text>
</comment>
<accession>A0A4D4JAQ0</accession>
<dbReference type="GO" id="GO:0003700">
    <property type="term" value="F:DNA-binding transcription factor activity"/>
    <property type="evidence" value="ECO:0007669"/>
    <property type="project" value="InterPro"/>
</dbReference>
<keyword evidence="3" id="KW-1185">Reference proteome</keyword>
<gene>
    <name evidence="2" type="ORF">GTS_37230</name>
</gene>
<evidence type="ECO:0000313" key="3">
    <source>
        <dbReference type="Proteomes" id="UP000298860"/>
    </source>
</evidence>
<dbReference type="InterPro" id="IPR011991">
    <property type="entry name" value="ArsR-like_HTH"/>
</dbReference>
<dbReference type="InterPro" id="IPR036388">
    <property type="entry name" value="WH-like_DNA-bd_sf"/>
</dbReference>
<dbReference type="SUPFAM" id="SSF46785">
    <property type="entry name" value="Winged helix' DNA-binding domain"/>
    <property type="match status" value="1"/>
</dbReference>
<dbReference type="PROSITE" id="PS50987">
    <property type="entry name" value="HTH_ARSR_2"/>
    <property type="match status" value="1"/>
</dbReference>